<feature type="domain" description="Major facilitator superfamily (MFS) profile" evidence="8">
    <location>
        <begin position="11"/>
        <end position="386"/>
    </location>
</feature>
<dbReference type="InterPro" id="IPR020846">
    <property type="entry name" value="MFS_dom"/>
</dbReference>
<dbReference type="PRINTS" id="PR01036">
    <property type="entry name" value="TCRTETB"/>
</dbReference>
<keyword evidence="5 7" id="KW-1133">Transmembrane helix</keyword>
<feature type="transmembrane region" description="Helical" evidence="7">
    <location>
        <begin position="337"/>
        <end position="357"/>
    </location>
</feature>
<comment type="caution">
    <text evidence="9">The sequence shown here is derived from an EMBL/GenBank/DDBJ whole genome shotgun (WGS) entry which is preliminary data.</text>
</comment>
<evidence type="ECO:0000256" key="1">
    <source>
        <dbReference type="ARBA" id="ARBA00004651"/>
    </source>
</evidence>
<dbReference type="InterPro" id="IPR050189">
    <property type="entry name" value="MFS_Efflux_Transporters"/>
</dbReference>
<dbReference type="EMBL" id="JAUSTT010000020">
    <property type="protein sequence ID" value="MDQ0177205.1"/>
    <property type="molecule type" value="Genomic_DNA"/>
</dbReference>
<feature type="transmembrane region" description="Helical" evidence="7">
    <location>
        <begin position="303"/>
        <end position="325"/>
    </location>
</feature>
<accession>A0ABT9WV80</accession>
<evidence type="ECO:0000256" key="7">
    <source>
        <dbReference type="SAM" id="Phobius"/>
    </source>
</evidence>
<sequence length="386" mass="42895">MTADVNNKQLLFYLLCISTFFASLNQNIYTPIIPLIRNSFGVSLNVVHFSVGIFIFITAILQVVLGFIIDFKNQKNIVIFGLFLTSVSTITAAFTSSFSLFLVCRICQAIGTAALPLIAVHSIAALFEGTERGNAMGTYQIILSIAPALAPLLGGFLGDWYGYRGIFIFLFVMSIILLLLSFTLLPPDKRNVKNKFEFHDIVVKYRDIFSNQTGLMVLVLGFAIFFTYFGILVYLPTLLTDVYHVSLRAVGMLYLPLTISMIVGSFLFKYLQTKFHLNRLFITINLLMTLTVFFFALVNDKTIVGLIAVLFVYGLTVGFVPPLYATVLSNNFIENRGAALGLFNFVRYVGMAMGSMISGLSSMNVIFAIIGLVLFIISCFSIKKSF</sequence>
<dbReference type="Proteomes" id="UP001223586">
    <property type="component" value="Unassembled WGS sequence"/>
</dbReference>
<evidence type="ECO:0000313" key="9">
    <source>
        <dbReference type="EMBL" id="MDQ0177205.1"/>
    </source>
</evidence>
<evidence type="ECO:0000256" key="6">
    <source>
        <dbReference type="ARBA" id="ARBA00023136"/>
    </source>
</evidence>
<feature type="transmembrane region" description="Helical" evidence="7">
    <location>
        <begin position="100"/>
        <end position="127"/>
    </location>
</feature>
<dbReference type="PANTHER" id="PTHR43124:SF3">
    <property type="entry name" value="CHLORAMPHENICOL EFFLUX PUMP RV0191"/>
    <property type="match status" value="1"/>
</dbReference>
<feature type="transmembrane region" description="Helical" evidence="7">
    <location>
        <begin position="76"/>
        <end position="94"/>
    </location>
</feature>
<evidence type="ECO:0000256" key="3">
    <source>
        <dbReference type="ARBA" id="ARBA00022475"/>
    </source>
</evidence>
<dbReference type="PROSITE" id="PS50850">
    <property type="entry name" value="MFS"/>
    <property type="match status" value="1"/>
</dbReference>
<protein>
    <submittedName>
        <fullName evidence="9">MFS family arabinose efflux permease</fullName>
    </submittedName>
</protein>
<keyword evidence="10" id="KW-1185">Reference proteome</keyword>
<dbReference type="PANTHER" id="PTHR43124">
    <property type="entry name" value="PURINE EFFLUX PUMP PBUE"/>
    <property type="match status" value="1"/>
</dbReference>
<organism evidence="9 10">
    <name type="scientific">Bacillus chungangensis</name>
    <dbReference type="NCBI Taxonomy" id="587633"/>
    <lineage>
        <taxon>Bacteria</taxon>
        <taxon>Bacillati</taxon>
        <taxon>Bacillota</taxon>
        <taxon>Bacilli</taxon>
        <taxon>Bacillales</taxon>
        <taxon>Bacillaceae</taxon>
        <taxon>Bacillus</taxon>
    </lineage>
</organism>
<dbReference type="SUPFAM" id="SSF103473">
    <property type="entry name" value="MFS general substrate transporter"/>
    <property type="match status" value="1"/>
</dbReference>
<feature type="transmembrane region" description="Helical" evidence="7">
    <location>
        <begin position="163"/>
        <end position="185"/>
    </location>
</feature>
<feature type="transmembrane region" description="Helical" evidence="7">
    <location>
        <begin position="363"/>
        <end position="382"/>
    </location>
</feature>
<evidence type="ECO:0000313" key="10">
    <source>
        <dbReference type="Proteomes" id="UP001223586"/>
    </source>
</evidence>
<keyword evidence="2" id="KW-0813">Transport</keyword>
<reference evidence="9 10" key="1">
    <citation type="submission" date="2023-07" db="EMBL/GenBank/DDBJ databases">
        <title>Genomic Encyclopedia of Type Strains, Phase IV (KMG-IV): sequencing the most valuable type-strain genomes for metagenomic binning, comparative biology and taxonomic classification.</title>
        <authorList>
            <person name="Goeker M."/>
        </authorList>
    </citation>
    <scope>NUCLEOTIDE SEQUENCE [LARGE SCALE GENOMIC DNA]</scope>
    <source>
        <strain evidence="9 10">DSM 23837</strain>
    </source>
</reference>
<feature type="transmembrane region" description="Helical" evidence="7">
    <location>
        <begin position="247"/>
        <end position="268"/>
    </location>
</feature>
<name>A0ABT9WV80_9BACI</name>
<keyword evidence="3" id="KW-1003">Cell membrane</keyword>
<dbReference type="Gene3D" id="1.20.1720.10">
    <property type="entry name" value="Multidrug resistance protein D"/>
    <property type="match status" value="1"/>
</dbReference>
<feature type="transmembrane region" description="Helical" evidence="7">
    <location>
        <begin position="214"/>
        <end position="235"/>
    </location>
</feature>
<dbReference type="InterPro" id="IPR036259">
    <property type="entry name" value="MFS_trans_sf"/>
</dbReference>
<evidence type="ECO:0000256" key="4">
    <source>
        <dbReference type="ARBA" id="ARBA00022692"/>
    </source>
</evidence>
<comment type="subcellular location">
    <subcellularLocation>
        <location evidence="1">Cell membrane</location>
        <topology evidence="1">Multi-pass membrane protein</topology>
    </subcellularLocation>
</comment>
<evidence type="ECO:0000259" key="8">
    <source>
        <dbReference type="PROSITE" id="PS50850"/>
    </source>
</evidence>
<feature type="transmembrane region" description="Helical" evidence="7">
    <location>
        <begin position="280"/>
        <end position="297"/>
    </location>
</feature>
<evidence type="ECO:0000256" key="5">
    <source>
        <dbReference type="ARBA" id="ARBA00022989"/>
    </source>
</evidence>
<dbReference type="RefSeq" id="WP_307231002.1">
    <property type="nucleotide sequence ID" value="NZ_JAUSTT010000020.1"/>
</dbReference>
<keyword evidence="4 7" id="KW-0812">Transmembrane</keyword>
<feature type="transmembrane region" description="Helical" evidence="7">
    <location>
        <begin position="139"/>
        <end position="157"/>
    </location>
</feature>
<dbReference type="InterPro" id="IPR011701">
    <property type="entry name" value="MFS"/>
</dbReference>
<feature type="transmembrane region" description="Helical" evidence="7">
    <location>
        <begin position="49"/>
        <end position="69"/>
    </location>
</feature>
<feature type="transmembrane region" description="Helical" evidence="7">
    <location>
        <begin position="12"/>
        <end position="29"/>
    </location>
</feature>
<gene>
    <name evidence="9" type="ORF">J2S08_003084</name>
</gene>
<proteinExistence type="predicted"/>
<keyword evidence="6 7" id="KW-0472">Membrane</keyword>
<evidence type="ECO:0000256" key="2">
    <source>
        <dbReference type="ARBA" id="ARBA00022448"/>
    </source>
</evidence>
<dbReference type="Pfam" id="PF07690">
    <property type="entry name" value="MFS_1"/>
    <property type="match status" value="1"/>
</dbReference>